<proteinExistence type="predicted"/>
<comment type="caution">
    <text evidence="3">The sequence shown here is derived from an EMBL/GenBank/DDBJ whole genome shotgun (WGS) entry which is preliminary data.</text>
</comment>
<feature type="domain" description="Transposase IS204/IS1001/IS1096/IS1165 DDE" evidence="2">
    <location>
        <begin position="30"/>
        <end position="70"/>
    </location>
</feature>
<evidence type="ECO:0000313" key="3">
    <source>
        <dbReference type="EMBL" id="MFB9775585.1"/>
    </source>
</evidence>
<name>A0ABV5WZG2_9MICO</name>
<protein>
    <submittedName>
        <fullName evidence="3">Transposase</fullName>
    </submittedName>
</protein>
<dbReference type="Proteomes" id="UP001589707">
    <property type="component" value="Unassembled WGS sequence"/>
</dbReference>
<evidence type="ECO:0000259" key="2">
    <source>
        <dbReference type="Pfam" id="PF01610"/>
    </source>
</evidence>
<reference evidence="3 4" key="1">
    <citation type="submission" date="2024-09" db="EMBL/GenBank/DDBJ databases">
        <authorList>
            <person name="Sun Q."/>
            <person name="Mori K."/>
        </authorList>
    </citation>
    <scope>NUCLEOTIDE SEQUENCE [LARGE SCALE GENOMIC DNA]</scope>
    <source>
        <strain evidence="3 4">JCM 11683</strain>
    </source>
</reference>
<organism evidence="3 4">
    <name type="scientific">Brevibacterium otitidis</name>
    <dbReference type="NCBI Taxonomy" id="53364"/>
    <lineage>
        <taxon>Bacteria</taxon>
        <taxon>Bacillati</taxon>
        <taxon>Actinomycetota</taxon>
        <taxon>Actinomycetes</taxon>
        <taxon>Micrococcales</taxon>
        <taxon>Brevibacteriaceae</taxon>
        <taxon>Brevibacterium</taxon>
    </lineage>
</organism>
<keyword evidence="4" id="KW-1185">Reference proteome</keyword>
<feature type="non-terminal residue" evidence="3">
    <location>
        <position position="1"/>
    </location>
</feature>
<gene>
    <name evidence="3" type="ORF">ACFFN1_04040</name>
</gene>
<dbReference type="InterPro" id="IPR002560">
    <property type="entry name" value="Transposase_DDE"/>
</dbReference>
<feature type="compositionally biased region" description="Basic and acidic residues" evidence="1">
    <location>
        <begin position="8"/>
        <end position="20"/>
    </location>
</feature>
<evidence type="ECO:0000256" key="1">
    <source>
        <dbReference type="SAM" id="MobiDB-lite"/>
    </source>
</evidence>
<dbReference type="RefSeq" id="WP_376838844.1">
    <property type="nucleotide sequence ID" value="NZ_JBHMAU010000030.1"/>
</dbReference>
<feature type="region of interest" description="Disordered" evidence="1">
    <location>
        <begin position="1"/>
        <end position="44"/>
    </location>
</feature>
<dbReference type="Pfam" id="PF01610">
    <property type="entry name" value="DDE_Tnp_ISL3"/>
    <property type="match status" value="1"/>
</dbReference>
<sequence>IHTPILVTHHDRARLADQHKQTKSSENPANLCKSGDGASNGGTEAVNGLIELGRRIARGFRNFENYRLRMLLIAGGLDASTHTQL</sequence>
<evidence type="ECO:0000313" key="4">
    <source>
        <dbReference type="Proteomes" id="UP001589707"/>
    </source>
</evidence>
<dbReference type="EMBL" id="JBHMAU010000030">
    <property type="protein sequence ID" value="MFB9775585.1"/>
    <property type="molecule type" value="Genomic_DNA"/>
</dbReference>
<accession>A0ABV5WZG2</accession>